<dbReference type="KEGG" id="ala:BFG52_11705"/>
<feature type="transmembrane region" description="Helical" evidence="1">
    <location>
        <begin position="41"/>
        <end position="62"/>
    </location>
</feature>
<dbReference type="RefSeq" id="WP_067559508.1">
    <property type="nucleotide sequence ID" value="NZ_CP016895.1"/>
</dbReference>
<keyword evidence="1" id="KW-1133">Transmembrane helix</keyword>
<sequence length="105" mass="12407">MNLLPNISKTILHSFIFALGGTPTLAMWLSERQTQQPEQFMAYFVSLTVLIACIIFPVVFIQNSFLLWKRLDPNIDNKITKLSYFYLILNIICMIYWITKVWLMR</sequence>
<keyword evidence="3" id="KW-1185">Reference proteome</keyword>
<gene>
    <name evidence="2" type="ORF">BFG52_11705</name>
</gene>
<keyword evidence="1" id="KW-0812">Transmembrane</keyword>
<name>A0A1B2M489_9GAMM</name>
<protein>
    <recommendedName>
        <fullName evidence="4">DUF1705 domain-containing protein</fullName>
    </recommendedName>
</protein>
<keyword evidence="1" id="KW-0472">Membrane</keyword>
<evidence type="ECO:0000313" key="2">
    <source>
        <dbReference type="EMBL" id="AOA59984.1"/>
    </source>
</evidence>
<evidence type="ECO:0000256" key="1">
    <source>
        <dbReference type="SAM" id="Phobius"/>
    </source>
</evidence>
<feature type="transmembrane region" description="Helical" evidence="1">
    <location>
        <begin position="82"/>
        <end position="103"/>
    </location>
</feature>
<evidence type="ECO:0000313" key="3">
    <source>
        <dbReference type="Proteomes" id="UP000093391"/>
    </source>
</evidence>
<dbReference type="EMBL" id="CP016895">
    <property type="protein sequence ID" value="AOA59984.1"/>
    <property type="molecule type" value="Genomic_DNA"/>
</dbReference>
<reference evidence="2 3" key="1">
    <citation type="submission" date="2016-08" db="EMBL/GenBank/DDBJ databases">
        <authorList>
            <person name="Seilhamer J.J."/>
        </authorList>
    </citation>
    <scope>NUCLEOTIDE SEQUENCE [LARGE SCALE GENOMIC DNA]</scope>
    <source>
        <strain evidence="2 3">BRTC-1</strain>
    </source>
</reference>
<feature type="transmembrane region" description="Helical" evidence="1">
    <location>
        <begin position="12"/>
        <end position="29"/>
    </location>
</feature>
<dbReference type="OrthoDB" id="6711686at2"/>
<evidence type="ECO:0008006" key="4">
    <source>
        <dbReference type="Google" id="ProtNLM"/>
    </source>
</evidence>
<dbReference type="Proteomes" id="UP000093391">
    <property type="component" value="Chromosome"/>
</dbReference>
<dbReference type="AlphaFoldDB" id="A0A1B2M489"/>
<proteinExistence type="predicted"/>
<dbReference type="STRING" id="1789224.BFG52_11705"/>
<organism evidence="2 3">
    <name type="scientific">Acinetobacter larvae</name>
    <dbReference type="NCBI Taxonomy" id="1789224"/>
    <lineage>
        <taxon>Bacteria</taxon>
        <taxon>Pseudomonadati</taxon>
        <taxon>Pseudomonadota</taxon>
        <taxon>Gammaproteobacteria</taxon>
        <taxon>Moraxellales</taxon>
        <taxon>Moraxellaceae</taxon>
        <taxon>Acinetobacter</taxon>
    </lineage>
</organism>
<accession>A0A1B2M489</accession>